<dbReference type="Proteomes" id="UP000295197">
    <property type="component" value="Unassembled WGS sequence"/>
</dbReference>
<dbReference type="OrthoDB" id="9795626at2"/>
<proteinExistence type="predicted"/>
<feature type="coiled-coil region" evidence="1">
    <location>
        <begin position="185"/>
        <end position="364"/>
    </location>
</feature>
<dbReference type="InterPro" id="IPR027417">
    <property type="entry name" value="P-loop_NTPase"/>
</dbReference>
<keyword evidence="2" id="KW-0540">Nuclease</keyword>
<evidence type="ECO:0000313" key="3">
    <source>
        <dbReference type="Proteomes" id="UP000295197"/>
    </source>
</evidence>
<dbReference type="Pfam" id="PF13558">
    <property type="entry name" value="SbcC_Walker_B"/>
    <property type="match status" value="1"/>
</dbReference>
<dbReference type="Gene3D" id="3.40.50.300">
    <property type="entry name" value="P-loop containing nucleotide triphosphate hydrolases"/>
    <property type="match status" value="2"/>
</dbReference>
<dbReference type="PANTHER" id="PTHR32114:SF2">
    <property type="entry name" value="ABC TRANSPORTER ABCH.3"/>
    <property type="match status" value="1"/>
</dbReference>
<dbReference type="GO" id="GO:0004527">
    <property type="term" value="F:exonuclease activity"/>
    <property type="evidence" value="ECO:0007669"/>
    <property type="project" value="UniProtKB-KW"/>
</dbReference>
<evidence type="ECO:0000313" key="2">
    <source>
        <dbReference type="EMBL" id="TCV20000.1"/>
    </source>
</evidence>
<name>A0A4R3W302_9SPHI</name>
<keyword evidence="1" id="KW-0175">Coiled coil</keyword>
<feature type="coiled-coil region" evidence="1">
    <location>
        <begin position="764"/>
        <end position="853"/>
    </location>
</feature>
<dbReference type="AlphaFoldDB" id="A0A4R3W302"/>
<organism evidence="2 3">
    <name type="scientific">Sphingobacterium alimentarium</name>
    <dbReference type="NCBI Taxonomy" id="797292"/>
    <lineage>
        <taxon>Bacteria</taxon>
        <taxon>Pseudomonadati</taxon>
        <taxon>Bacteroidota</taxon>
        <taxon>Sphingobacteriia</taxon>
        <taxon>Sphingobacteriales</taxon>
        <taxon>Sphingobacteriaceae</taxon>
        <taxon>Sphingobacterium</taxon>
    </lineage>
</organism>
<accession>A0A4R3W302</accession>
<keyword evidence="3" id="KW-1185">Reference proteome</keyword>
<dbReference type="SUPFAM" id="SSF52540">
    <property type="entry name" value="P-loop containing nucleoside triphosphate hydrolases"/>
    <property type="match status" value="2"/>
</dbReference>
<sequence>MLPLYLSIEGLYSYQQKQEIDFTKLTEAGLFGIFGTVGSGKSSVLEAISYALYGETERLNSKEKRAYNMMNLKSNNVLIDFHFLNFEGRKFRFVAQWRRRKNFNDIADNMRDAYEWIDGKWVPLTSNDGAAVTNLSYANFRRTIIIPQGQFKEFLELKGKERSEMMKEIFFLNQYDLGPKVGSLLADANKQIEHLKGALSGYEEVNEEIINQKNQHYKTLEANLVQHKKEVEHLEIQFNTLQTAKQNRLDLLAKQGELAELEGKKTSIEKIETEVREYELVSNNFKENLNILSQTTSSKNALLAKIENLKESKDATKSSLVAVEQALEQIIPQYENLDNLKAEIQDLRRLIINVEASQAKQEKEARIKKGLDYLSEQKKLQQNLWTTIEQQEQEIENIKLSKINSADLMAIDTWYQKNEQLAKDFEEEQSRISSIQAQIAELKSKFIALGYDESSWEQSLAQDLQNITDQETQLRQKEGDLRLKQELSHYIHNLHDGEPCPLCGSAAHPSPMQIHDLEDEFAALELEKITLKQQKEKLDKHKTDLTLYCRMILDKQADIVKYGETVASIQNQQEAHYTTFVWEEFDKANRTIFDTKKKEVFAIEEQLAQKENELKVNRDQLQKTQDTIHKSESVLNDLQNEIAGLAANITQNLQQLQVIDANDFVAQDRQTLELRIEETTTAVQTISRSYEDYSKKLLTYRTQYAQIKGTYTEAQEQHAQYTSKLQETQNLLHKLLLQFNYPDIATVKAVLEKNINISESRKIIQDFYISYNSLQNRIQELQKLVEADKYSDERYEELSDLLVLKKEELELQIEIYGALKDDLERLTIELAKKQELLQEYQRLDSRKKNLDVLFNMFKGNGFVNYVSSIHLQRLCEIANQRFHRLTKNHLSLVINETNEFEVIDYLNDGRRRSAKTLSGGQAFQASLCLALALAENIQALNKADKNFFFIDEGFGTQDTESINTVFDTLQYLHQENRVVGIISHVEELKERMPRSITVIKDLEKGSQITIN</sequence>
<comment type="caution">
    <text evidence="2">The sequence shown here is derived from an EMBL/GenBank/DDBJ whole genome shotgun (WGS) entry which is preliminary data.</text>
</comment>
<dbReference type="EMBL" id="SMBZ01000003">
    <property type="protein sequence ID" value="TCV20000.1"/>
    <property type="molecule type" value="Genomic_DNA"/>
</dbReference>
<dbReference type="RefSeq" id="WP_132776476.1">
    <property type="nucleotide sequence ID" value="NZ_SMBZ01000003.1"/>
</dbReference>
<dbReference type="PANTHER" id="PTHR32114">
    <property type="entry name" value="ABC TRANSPORTER ABCH.3"/>
    <property type="match status" value="1"/>
</dbReference>
<reference evidence="2 3" key="1">
    <citation type="submission" date="2019-03" db="EMBL/GenBank/DDBJ databases">
        <title>Genomic Encyclopedia of Type Strains, Phase IV (KMG-IV): sequencing the most valuable type-strain genomes for metagenomic binning, comparative biology and taxonomic classification.</title>
        <authorList>
            <person name="Goeker M."/>
        </authorList>
    </citation>
    <scope>NUCLEOTIDE SEQUENCE [LARGE SCALE GENOMIC DNA]</scope>
    <source>
        <strain evidence="2 3">DSM 22362</strain>
    </source>
</reference>
<feature type="coiled-coil region" evidence="1">
    <location>
        <begin position="593"/>
        <end position="655"/>
    </location>
</feature>
<protein>
    <submittedName>
        <fullName evidence="2">Exonuclease SbcC</fullName>
    </submittedName>
</protein>
<feature type="coiled-coil region" evidence="1">
    <location>
        <begin position="418"/>
        <end position="445"/>
    </location>
</feature>
<feature type="coiled-coil region" evidence="1">
    <location>
        <begin position="514"/>
        <end position="544"/>
    </location>
</feature>
<evidence type="ECO:0000256" key="1">
    <source>
        <dbReference type="SAM" id="Coils"/>
    </source>
</evidence>
<gene>
    <name evidence="2" type="ORF">EDC17_100399</name>
</gene>
<keyword evidence="2" id="KW-0269">Exonuclease</keyword>
<keyword evidence="2" id="KW-0378">Hydrolase</keyword>